<evidence type="ECO:0000313" key="3">
    <source>
        <dbReference type="Proteomes" id="UP000531840"/>
    </source>
</evidence>
<keyword evidence="1" id="KW-0472">Membrane</keyword>
<keyword evidence="1" id="KW-0812">Transmembrane</keyword>
<sequence>MKRIYNLILVNILIFILLLLLYLKFFEGIYTYIGLVLLLIINIYIIYQKSNSFDKKEQQKKIMLHKIKNSLSIIMGYNDAFKDEIIDKDQLDKNVNSEIAKIINIIKEEIYTK</sequence>
<comment type="caution">
    <text evidence="2">The sequence shown here is derived from an EMBL/GenBank/DDBJ whole genome shotgun (WGS) entry which is preliminary data.</text>
</comment>
<evidence type="ECO:0000256" key="1">
    <source>
        <dbReference type="SAM" id="Phobius"/>
    </source>
</evidence>
<feature type="transmembrane region" description="Helical" evidence="1">
    <location>
        <begin position="29"/>
        <end position="47"/>
    </location>
</feature>
<protein>
    <recommendedName>
        <fullName evidence="4">Histidine kinase</fullName>
    </recommendedName>
</protein>
<reference evidence="2 3" key="1">
    <citation type="submission" date="2020-07" db="EMBL/GenBank/DDBJ databases">
        <title>MOT database genomes.</title>
        <authorList>
            <person name="Joseph S."/>
            <person name="Aduse-Opoku J."/>
            <person name="Hashim A."/>
            <person name="Wade W."/>
            <person name="Curtis M."/>
        </authorList>
    </citation>
    <scope>NUCLEOTIDE SEQUENCE [LARGE SCALE GENOMIC DNA]</scope>
    <source>
        <strain evidence="2 3">CIP 106318</strain>
    </source>
</reference>
<feature type="transmembrane region" description="Helical" evidence="1">
    <location>
        <begin position="7"/>
        <end position="23"/>
    </location>
</feature>
<keyword evidence="3" id="KW-1185">Reference proteome</keyword>
<accession>A0ABX2SXY7</accession>
<evidence type="ECO:0000313" key="2">
    <source>
        <dbReference type="EMBL" id="NYS47150.1"/>
    </source>
</evidence>
<evidence type="ECO:0008006" key="4">
    <source>
        <dbReference type="Google" id="ProtNLM"/>
    </source>
</evidence>
<keyword evidence="1" id="KW-1133">Transmembrane helix</keyword>
<name>A0ABX2SXY7_9BACL</name>
<proteinExistence type="predicted"/>
<dbReference type="EMBL" id="JACBYF010000004">
    <property type="protein sequence ID" value="NYS47150.1"/>
    <property type="molecule type" value="Genomic_DNA"/>
</dbReference>
<dbReference type="Proteomes" id="UP000531840">
    <property type="component" value="Unassembled WGS sequence"/>
</dbReference>
<gene>
    <name evidence="2" type="ORF">HZY85_02935</name>
</gene>
<organism evidence="2 3">
    <name type="scientific">Gemelliphila palaticanis</name>
    <dbReference type="NCBI Taxonomy" id="81950"/>
    <lineage>
        <taxon>Bacteria</taxon>
        <taxon>Bacillati</taxon>
        <taxon>Bacillota</taxon>
        <taxon>Bacilli</taxon>
        <taxon>Bacillales</taxon>
        <taxon>Gemellaceae</taxon>
        <taxon>Gemelliphila</taxon>
    </lineage>
</organism>